<dbReference type="InterPro" id="IPR058094">
    <property type="entry name" value="Ig-like_OmpL47-like"/>
</dbReference>
<dbReference type="InterPro" id="IPR059177">
    <property type="entry name" value="GH29D-like_dom"/>
</dbReference>
<evidence type="ECO:0008006" key="5">
    <source>
        <dbReference type="Google" id="ProtNLM"/>
    </source>
</evidence>
<dbReference type="SUPFAM" id="SSF81296">
    <property type="entry name" value="E set domains"/>
    <property type="match status" value="1"/>
</dbReference>
<evidence type="ECO:0000259" key="2">
    <source>
        <dbReference type="Pfam" id="PF13290"/>
    </source>
</evidence>
<dbReference type="InterPro" id="IPR013783">
    <property type="entry name" value="Ig-like_fold"/>
</dbReference>
<dbReference type="AlphaFoldDB" id="A0A402CRV7"/>
<proteinExistence type="predicted"/>
<dbReference type="InterPro" id="IPR002909">
    <property type="entry name" value="IPT_dom"/>
</dbReference>
<dbReference type="Gene3D" id="2.60.40.10">
    <property type="entry name" value="Immunoglobulins"/>
    <property type="match status" value="1"/>
</dbReference>
<accession>A0A402CRV7</accession>
<dbReference type="Proteomes" id="UP000287394">
    <property type="component" value="Chromosome"/>
</dbReference>
<protein>
    <recommendedName>
        <fullName evidence="5">IPT/TIG domain-containing protein</fullName>
    </recommendedName>
</protein>
<reference evidence="3 4" key="1">
    <citation type="journal article" date="2019" name="Int. J. Syst. Evol. Microbiol.">
        <title>Capsulimonas corticalis gen. nov., sp. nov., an aerobic capsulated bacterium, of a novel bacterial order, Capsulimonadales ord. nov., of the class Armatimonadia of the phylum Armatimonadetes.</title>
        <authorList>
            <person name="Li J."/>
            <person name="Kudo C."/>
            <person name="Tonouchi A."/>
        </authorList>
    </citation>
    <scope>NUCLEOTIDE SEQUENCE [LARGE SCALE GENOMIC DNA]</scope>
    <source>
        <strain evidence="3 4">AX-7</strain>
    </source>
</reference>
<dbReference type="Gene3D" id="3.30.1920.20">
    <property type="match status" value="1"/>
</dbReference>
<dbReference type="KEGG" id="ccot:CCAX7_001270"/>
<name>A0A402CRV7_9BACT</name>
<evidence type="ECO:0000259" key="1">
    <source>
        <dbReference type="Pfam" id="PF01833"/>
    </source>
</evidence>
<dbReference type="RefSeq" id="WP_119320032.1">
    <property type="nucleotide sequence ID" value="NZ_AP025739.1"/>
</dbReference>
<evidence type="ECO:0000313" key="4">
    <source>
        <dbReference type="Proteomes" id="UP000287394"/>
    </source>
</evidence>
<dbReference type="EMBL" id="AP025739">
    <property type="protein sequence ID" value="BDI28076.1"/>
    <property type="molecule type" value="Genomic_DNA"/>
</dbReference>
<feature type="domain" description="IPT/TIG" evidence="1">
    <location>
        <begin position="540"/>
        <end position="616"/>
    </location>
</feature>
<evidence type="ECO:0000313" key="3">
    <source>
        <dbReference type="EMBL" id="BDI28076.1"/>
    </source>
</evidence>
<dbReference type="NCBIfam" id="NF047446">
    <property type="entry name" value="barrel_OmpL47"/>
    <property type="match status" value="1"/>
</dbReference>
<organism evidence="3 4">
    <name type="scientific">Capsulimonas corticalis</name>
    <dbReference type="NCBI Taxonomy" id="2219043"/>
    <lineage>
        <taxon>Bacteria</taxon>
        <taxon>Bacillati</taxon>
        <taxon>Armatimonadota</taxon>
        <taxon>Armatimonadia</taxon>
        <taxon>Capsulimonadales</taxon>
        <taxon>Capsulimonadaceae</taxon>
        <taxon>Capsulimonas</taxon>
    </lineage>
</organism>
<dbReference type="OrthoDB" id="5243170at2"/>
<keyword evidence="4" id="KW-1185">Reference proteome</keyword>
<dbReference type="InterPro" id="IPR014756">
    <property type="entry name" value="Ig_E-set"/>
</dbReference>
<dbReference type="Pfam" id="PF01833">
    <property type="entry name" value="TIG"/>
    <property type="match status" value="1"/>
</dbReference>
<feature type="domain" description="GH29D-like beta-sandwich" evidence="2">
    <location>
        <begin position="474"/>
        <end position="531"/>
    </location>
</feature>
<dbReference type="Pfam" id="PF13290">
    <property type="entry name" value="CHB_HEX_C_1"/>
    <property type="match status" value="1"/>
</dbReference>
<sequence>MSRLHFATSAAVSAASVLFVGFASHCADAQAYTVSLLNGAGAPLTVPQGYQGQLVGGTTSAVMGNPGGPIISLDPPAYFGSTVAGIYGANQMGSYNEAKYTYYSKRFGWRTFYTVHAILWSGSDKNFVDLHPTSLTLHLLNGTSAAAQSWGTAISQGQEVGYATDSSGYDHPILWKGTAASAVDLLPSVWYDGVATAVDHGIEVGYGTSGLVTHAALWKGTAASFVDLQPPTMNTGQSTLALGVDQAHNTEVGFLETPVQEVGFIGYTTDAVLWHGTADTLTDLGPSGYSFSEAIGAGSGYQVGYAAVSAGAQHAGVWSGTAASFVDLHPFLPPGYLSSKAVTVDKYGNIIGAAYTGASFTGSVTPVEWSLPGKTVVSASETPAPNGRGWNSSKVTLSLMSPYTSPGSTLQYKIGASASVTVSGGYAQVAISSDGSHVVQYSARDGASGQLTQVSQNTINIDTTTPKTTEAFGAGVVTLKAADDKGDLPTIYYSLDGGAPAVYSTPFAVSNVVHTLSYWSVDLAGNTEAAHTTTLGAYAPTLTALSPFRSFISTSDVTVDCIGGGFSSASVVQFNGAPLATTYVSPTSITAVIPAADLGTAASSQIEVVNSAPGVGATSSLPFVVAPYAQATGGFNADTLGTTTFDMTPITSFVGFTPSGASVHIVTDANTEFLNSYGVNIGNWIGGLDESGLTSVTVTGVYANGALTAWVAQE</sequence>
<gene>
    <name evidence="3" type="ORF">CCAX7_001270</name>
</gene>